<organism evidence="2 3">
    <name type="scientific">Candidatus Argoarchaeum ethanivorans</name>
    <dbReference type="NCBI Taxonomy" id="2608793"/>
    <lineage>
        <taxon>Archaea</taxon>
        <taxon>Methanobacteriati</taxon>
        <taxon>Methanobacteriota</taxon>
        <taxon>Stenosarchaea group</taxon>
        <taxon>Methanomicrobia</taxon>
        <taxon>Methanosarcinales</taxon>
        <taxon>Methanosarcinales incertae sedis</taxon>
        <taxon>GOM Arc I cluster</taxon>
        <taxon>Candidatus Argoarchaeum</taxon>
    </lineage>
</organism>
<feature type="compositionally biased region" description="Polar residues" evidence="1">
    <location>
        <begin position="57"/>
        <end position="80"/>
    </location>
</feature>
<dbReference type="AlphaFoldDB" id="A0A812A0I2"/>
<accession>A0A812A0I2</accession>
<dbReference type="EMBL" id="CAJHZY010000003">
    <property type="protein sequence ID" value="CAD7766644.1"/>
    <property type="molecule type" value="Genomic_DNA"/>
</dbReference>
<evidence type="ECO:0000313" key="2">
    <source>
        <dbReference type="EMBL" id="CAD7766644.1"/>
    </source>
</evidence>
<reference evidence="2" key="1">
    <citation type="submission" date="2020-12" db="EMBL/GenBank/DDBJ databases">
        <authorList>
            <person name="Hahn C.J."/>
            <person name="Laso-Perez R."/>
            <person name="Vulcano F."/>
            <person name="Vaziourakis K.-M."/>
            <person name="Stokke R."/>
            <person name="Steen I.H."/>
            <person name="Teske A."/>
            <person name="Boetius A."/>
            <person name="Liebeke M."/>
            <person name="Amann R."/>
            <person name="Knittel K."/>
        </authorList>
    </citation>
    <scope>NUCLEOTIDE SEQUENCE</scope>
    <source>
        <strain evidence="2">Gfbio:c6db26ca-90af-429b-aeed-0e3e8aed0b5e:GoM-Arc1_AMV-AAA_792_C10</strain>
    </source>
</reference>
<comment type="caution">
    <text evidence="2">The sequence shown here is derived from an EMBL/GenBank/DDBJ whole genome shotgun (WGS) entry which is preliminary data.</text>
</comment>
<evidence type="ECO:0000256" key="1">
    <source>
        <dbReference type="SAM" id="MobiDB-lite"/>
    </source>
</evidence>
<sequence length="109" mass="12845">MVDSKDLVNFVMLFTLRESRRAPDSAFSRVRSSTLPLHPFSLDSEALRLLQRWGTDNKQPKAMQQATDNRQQTTTNSNHRNIIRKRFCLRNHTNKEIRRHTTCKYLSLT</sequence>
<evidence type="ECO:0000313" key="3">
    <source>
        <dbReference type="Proteomes" id="UP000614580"/>
    </source>
</evidence>
<name>A0A812A0I2_9EURY</name>
<gene>
    <name evidence="2" type="ORF">DNFNHJIP_00042</name>
</gene>
<feature type="region of interest" description="Disordered" evidence="1">
    <location>
        <begin position="57"/>
        <end position="82"/>
    </location>
</feature>
<dbReference type="Proteomes" id="UP000614580">
    <property type="component" value="Unassembled WGS sequence"/>
</dbReference>
<proteinExistence type="predicted"/>
<protein>
    <submittedName>
        <fullName evidence="2">Uncharacterized protein</fullName>
    </submittedName>
</protein>